<accession>A0ACB7T0I2</accession>
<evidence type="ECO:0000313" key="2">
    <source>
        <dbReference type="Proteomes" id="UP000821845"/>
    </source>
</evidence>
<evidence type="ECO:0000313" key="1">
    <source>
        <dbReference type="EMBL" id="KAH6939499.1"/>
    </source>
</evidence>
<dbReference type="EMBL" id="CM023482">
    <property type="protein sequence ID" value="KAH6939499.1"/>
    <property type="molecule type" value="Genomic_DNA"/>
</dbReference>
<comment type="caution">
    <text evidence="1">The sequence shown here is derived from an EMBL/GenBank/DDBJ whole genome shotgun (WGS) entry which is preliminary data.</text>
</comment>
<organism evidence="1 2">
    <name type="scientific">Hyalomma asiaticum</name>
    <name type="common">Tick</name>
    <dbReference type="NCBI Taxonomy" id="266040"/>
    <lineage>
        <taxon>Eukaryota</taxon>
        <taxon>Metazoa</taxon>
        <taxon>Ecdysozoa</taxon>
        <taxon>Arthropoda</taxon>
        <taxon>Chelicerata</taxon>
        <taxon>Arachnida</taxon>
        <taxon>Acari</taxon>
        <taxon>Parasitiformes</taxon>
        <taxon>Ixodida</taxon>
        <taxon>Ixodoidea</taxon>
        <taxon>Ixodidae</taxon>
        <taxon>Hyalomminae</taxon>
        <taxon>Hyalomma</taxon>
    </lineage>
</organism>
<reference evidence="1" key="1">
    <citation type="submission" date="2020-05" db="EMBL/GenBank/DDBJ databases">
        <title>Large-scale comparative analyses of tick genomes elucidate their genetic diversity and vector capacities.</title>
        <authorList>
            <person name="Jia N."/>
            <person name="Wang J."/>
            <person name="Shi W."/>
            <person name="Du L."/>
            <person name="Sun Y."/>
            <person name="Zhan W."/>
            <person name="Jiang J."/>
            <person name="Wang Q."/>
            <person name="Zhang B."/>
            <person name="Ji P."/>
            <person name="Sakyi L.B."/>
            <person name="Cui X."/>
            <person name="Yuan T."/>
            <person name="Jiang B."/>
            <person name="Yang W."/>
            <person name="Lam T.T.-Y."/>
            <person name="Chang Q."/>
            <person name="Ding S."/>
            <person name="Wang X."/>
            <person name="Zhu J."/>
            <person name="Ruan X."/>
            <person name="Zhao L."/>
            <person name="Wei J."/>
            <person name="Que T."/>
            <person name="Du C."/>
            <person name="Cheng J."/>
            <person name="Dai P."/>
            <person name="Han X."/>
            <person name="Huang E."/>
            <person name="Gao Y."/>
            <person name="Liu J."/>
            <person name="Shao H."/>
            <person name="Ye R."/>
            <person name="Li L."/>
            <person name="Wei W."/>
            <person name="Wang X."/>
            <person name="Wang C."/>
            <person name="Yang T."/>
            <person name="Huo Q."/>
            <person name="Li W."/>
            <person name="Guo W."/>
            <person name="Chen H."/>
            <person name="Zhou L."/>
            <person name="Ni X."/>
            <person name="Tian J."/>
            <person name="Zhou Y."/>
            <person name="Sheng Y."/>
            <person name="Liu T."/>
            <person name="Pan Y."/>
            <person name="Xia L."/>
            <person name="Li J."/>
            <person name="Zhao F."/>
            <person name="Cao W."/>
        </authorList>
    </citation>
    <scope>NUCLEOTIDE SEQUENCE</scope>
    <source>
        <strain evidence="1">Hyas-2018</strain>
    </source>
</reference>
<proteinExistence type="predicted"/>
<protein>
    <submittedName>
        <fullName evidence="1">Uncharacterized protein</fullName>
    </submittedName>
</protein>
<keyword evidence="2" id="KW-1185">Reference proteome</keyword>
<sequence>MRPVPETSGFLSPMQQTGTAGRRVIPTLTTRFVPVVEHQIQMKVVCANLNASYAMRTIPPQTRHAKPNSRSPSLLSRGNGKGCEWNDNKNMKTLSQEKRRQSLALSGLGKCKGTTLEIKNNIKHQIEISIDPSILIPFWLQ</sequence>
<name>A0ACB7T0I2_HYAAI</name>
<dbReference type="Proteomes" id="UP000821845">
    <property type="component" value="Chromosome 2"/>
</dbReference>
<gene>
    <name evidence="1" type="ORF">HPB50_018639</name>
</gene>